<evidence type="ECO:0000256" key="1">
    <source>
        <dbReference type="SAM" id="MobiDB-lite"/>
    </source>
</evidence>
<accession>A0A7I8BUA0</accession>
<dbReference type="AlphaFoldDB" id="A0A7I8BUA0"/>
<organism evidence="3 4">
    <name type="scientific">Paraburkholderia largidicola</name>
    <dbReference type="NCBI Taxonomy" id="3014751"/>
    <lineage>
        <taxon>Bacteria</taxon>
        <taxon>Pseudomonadati</taxon>
        <taxon>Pseudomonadota</taxon>
        <taxon>Betaproteobacteria</taxon>
        <taxon>Burkholderiales</taxon>
        <taxon>Burkholderiaceae</taxon>
        <taxon>Paraburkholderia</taxon>
    </lineage>
</organism>
<dbReference type="RefSeq" id="WP_224028876.1">
    <property type="nucleotide sequence ID" value="NZ_AP023175.1"/>
</dbReference>
<dbReference type="SUPFAM" id="SSF50346">
    <property type="entry name" value="PRC-barrel domain"/>
    <property type="match status" value="1"/>
</dbReference>
<reference evidence="3 4" key="1">
    <citation type="journal article" date="2020" name="Genes (Basel)">
        <title>Genomic Comparison of Insect Gut Symbionts from Divergent Burkholderia Subclades.</title>
        <authorList>
            <person name="Takeshita K."/>
            <person name="Kikuchi Y."/>
        </authorList>
    </citation>
    <scope>NUCLEOTIDE SEQUENCE [LARGE SCALE GENOMIC DNA]</scope>
    <source>
        <strain evidence="3 4">PGU16</strain>
    </source>
</reference>
<feature type="domain" description="PRC-barrel" evidence="2">
    <location>
        <begin position="37"/>
        <end position="114"/>
    </location>
</feature>
<keyword evidence="4" id="KW-1185">Reference proteome</keyword>
<dbReference type="Pfam" id="PF05239">
    <property type="entry name" value="PRC"/>
    <property type="match status" value="1"/>
</dbReference>
<name>A0A7I8BUA0_9BURK</name>
<protein>
    <recommendedName>
        <fullName evidence="2">PRC-barrel domain-containing protein</fullName>
    </recommendedName>
</protein>
<proteinExistence type="predicted"/>
<feature type="region of interest" description="Disordered" evidence="1">
    <location>
        <begin position="1"/>
        <end position="28"/>
    </location>
</feature>
<dbReference type="KEGG" id="plad:PPGU16_52690"/>
<gene>
    <name evidence="3" type="ORF">PPGU16_52690</name>
</gene>
<evidence type="ECO:0000313" key="4">
    <source>
        <dbReference type="Proteomes" id="UP000510888"/>
    </source>
</evidence>
<dbReference type="PANTHER" id="PTHR36505">
    <property type="entry name" value="BLR1072 PROTEIN"/>
    <property type="match status" value="1"/>
</dbReference>
<dbReference type="PANTHER" id="PTHR36505:SF1">
    <property type="entry name" value="BLR1072 PROTEIN"/>
    <property type="match status" value="1"/>
</dbReference>
<evidence type="ECO:0000259" key="2">
    <source>
        <dbReference type="Pfam" id="PF05239"/>
    </source>
</evidence>
<sequence>MTPLDPNTQSQSQSQSQSADQGAGIVGIGVGDGPGPDVMAASTLDGTRVVTADGEHVGKISDIMLDVRGGRIAYAVLSEGGFLGMGTTLHAIPWSALTMNVDEKVFLVNLMADEIKNSPGFDKDHWPSMADPQWGSSVHEYYRQQPYWNATRDAVEERPSNL</sequence>
<dbReference type="Proteomes" id="UP000510888">
    <property type="component" value="Chromosome 2"/>
</dbReference>
<dbReference type="InterPro" id="IPR011033">
    <property type="entry name" value="PRC_barrel-like_sf"/>
</dbReference>
<dbReference type="InterPro" id="IPR027275">
    <property type="entry name" value="PRC-brl_dom"/>
</dbReference>
<feature type="compositionally biased region" description="Low complexity" evidence="1">
    <location>
        <begin position="9"/>
        <end position="18"/>
    </location>
</feature>
<dbReference type="EMBL" id="AP023175">
    <property type="protein sequence ID" value="BCF92202.1"/>
    <property type="molecule type" value="Genomic_DNA"/>
</dbReference>
<evidence type="ECO:0000313" key="3">
    <source>
        <dbReference type="EMBL" id="BCF92202.1"/>
    </source>
</evidence>
<dbReference type="Gene3D" id="2.30.30.240">
    <property type="entry name" value="PRC-barrel domain"/>
    <property type="match status" value="1"/>
</dbReference>